<keyword evidence="1" id="KW-0472">Membrane</keyword>
<organism evidence="3 4">
    <name type="scientific">Ephemerocybe angulata</name>
    <dbReference type="NCBI Taxonomy" id="980116"/>
    <lineage>
        <taxon>Eukaryota</taxon>
        <taxon>Fungi</taxon>
        <taxon>Dikarya</taxon>
        <taxon>Basidiomycota</taxon>
        <taxon>Agaricomycotina</taxon>
        <taxon>Agaricomycetes</taxon>
        <taxon>Agaricomycetidae</taxon>
        <taxon>Agaricales</taxon>
        <taxon>Agaricineae</taxon>
        <taxon>Psathyrellaceae</taxon>
        <taxon>Ephemerocybe</taxon>
    </lineage>
</organism>
<feature type="transmembrane region" description="Helical" evidence="1">
    <location>
        <begin position="132"/>
        <end position="156"/>
    </location>
</feature>
<gene>
    <name evidence="3" type="ORF">DFP72DRAFT_861317</name>
</gene>
<keyword evidence="1" id="KW-1133">Transmembrane helix</keyword>
<evidence type="ECO:0000313" key="4">
    <source>
        <dbReference type="Proteomes" id="UP000521943"/>
    </source>
</evidence>
<dbReference type="EMBL" id="JACGCI010000211">
    <property type="protein sequence ID" value="KAF6741925.1"/>
    <property type="molecule type" value="Genomic_DNA"/>
</dbReference>
<feature type="chain" id="PRO_5034963510" evidence="2">
    <location>
        <begin position="25"/>
        <end position="237"/>
    </location>
</feature>
<accession>A0A8H6H8L4</accession>
<reference evidence="3 4" key="1">
    <citation type="submission" date="2020-07" db="EMBL/GenBank/DDBJ databases">
        <title>Comparative genomics of pyrophilous fungi reveals a link between fire events and developmental genes.</title>
        <authorList>
            <consortium name="DOE Joint Genome Institute"/>
            <person name="Steindorff A.S."/>
            <person name="Carver A."/>
            <person name="Calhoun S."/>
            <person name="Stillman K."/>
            <person name="Liu H."/>
            <person name="Lipzen A."/>
            <person name="Pangilinan J."/>
            <person name="Labutti K."/>
            <person name="Bruns T.D."/>
            <person name="Grigoriev I.V."/>
        </authorList>
    </citation>
    <scope>NUCLEOTIDE SEQUENCE [LARGE SCALE GENOMIC DNA]</scope>
    <source>
        <strain evidence="3 4">CBS 144469</strain>
    </source>
</reference>
<feature type="signal peptide" evidence="2">
    <location>
        <begin position="1"/>
        <end position="24"/>
    </location>
</feature>
<dbReference type="AlphaFoldDB" id="A0A8H6H8L4"/>
<dbReference type="Proteomes" id="UP000521943">
    <property type="component" value="Unassembled WGS sequence"/>
</dbReference>
<feature type="transmembrane region" description="Helical" evidence="1">
    <location>
        <begin position="191"/>
        <end position="213"/>
    </location>
</feature>
<comment type="caution">
    <text evidence="3">The sequence shown here is derived from an EMBL/GenBank/DDBJ whole genome shotgun (WGS) entry which is preliminary data.</text>
</comment>
<keyword evidence="2" id="KW-0732">Signal</keyword>
<keyword evidence="1" id="KW-0812">Transmembrane</keyword>
<evidence type="ECO:0000313" key="3">
    <source>
        <dbReference type="EMBL" id="KAF6741925.1"/>
    </source>
</evidence>
<sequence>MITRCVSIAMTLMGLALTLSPSNGTVVESSLFAETDAECNKESPLTITRLVWIVPRLHGEQKYSAPNASGRDPNDSGGYLASGEANQCACSECQGLTWGDSWASYSLACGKYLGVNSFKSSYFPEGYIRKDLIIIIPAWALIALFDEVLVLASKWYHGKYNAMQAMQIAEKDQVDLGGSLRPPKISKAGTIAAGVIGGAVALAIVAGVAYYMLRMRNRGVGVWDTSKVGESSPDGTP</sequence>
<evidence type="ECO:0000256" key="2">
    <source>
        <dbReference type="SAM" id="SignalP"/>
    </source>
</evidence>
<evidence type="ECO:0000256" key="1">
    <source>
        <dbReference type="SAM" id="Phobius"/>
    </source>
</evidence>
<name>A0A8H6H8L4_9AGAR</name>
<keyword evidence="4" id="KW-1185">Reference proteome</keyword>
<dbReference type="CDD" id="cd12087">
    <property type="entry name" value="TM_EGFR-like"/>
    <property type="match status" value="1"/>
</dbReference>
<proteinExistence type="predicted"/>
<protein>
    <submittedName>
        <fullName evidence="3">Uncharacterized protein</fullName>
    </submittedName>
</protein>